<dbReference type="KEGG" id="apuu:APUU_50700A"/>
<comment type="catalytic activity">
    <reaction evidence="1">
        <text>Hydrolysis of terminal (1-&gt;4)-linked alpha-D-glucose residues successively from non-reducing ends of the chains with release of beta-D-glucose.</text>
        <dbReference type="EC" id="3.2.1.3"/>
    </reaction>
</comment>
<evidence type="ECO:0000256" key="10">
    <source>
        <dbReference type="ARBA" id="ARBA00033442"/>
    </source>
</evidence>
<dbReference type="OrthoDB" id="6123450at2759"/>
<evidence type="ECO:0000256" key="5">
    <source>
        <dbReference type="ARBA" id="ARBA00022801"/>
    </source>
</evidence>
<feature type="domain" description="GH15-like" evidence="13">
    <location>
        <begin position="40"/>
        <end position="452"/>
    </location>
</feature>
<sequence length="520" mass="55160">MTLLKSSISLLAATGAVAFPRYPMYKRADVESFINSQTPISLQGVLNNIGANGSLVSGASSGIVVASPSKDDPDYFYTWTRDAGMTLAALIEELRAGNADLESTIQNYVDSQATLQSVDNPSGGLSDGSGLGEPKFNVDLSQFTDEWGRPQSDGPALRASALIAYGNYLAKNGSTSLVSSNIWPIVQNDLAYVGEYWNETGFDLWEEVEGTSFFTTAVQFKALVEGAAFAEALGETCDSCSVAPQILCHLQEFWDGSAIVSNSPTNGRAGVDANSVIASLNLFDPEAGCDDATFQPCSAKALANHKVYVDSFRDIYGINSGIGAGKAVATGRYSEDTYQGGNPWYLTTLAAAEQLYDALYQWDKQGSIDITNVSLPFFTDLVNNTQTGSFASSSSEYESITSAVKAYADGFIGIVQAYTPSDGALAEQFSRDSGDPASATLLTWSFASFLTTVARRNGQVPLSWGSSTASEVPSQCSGETVAGTYASPSVGSWLSDALEIDLFRMAHLDADAGIGFYHKS</sequence>
<evidence type="ECO:0000256" key="9">
    <source>
        <dbReference type="ARBA" id="ARBA00023326"/>
    </source>
</evidence>
<evidence type="ECO:0000256" key="1">
    <source>
        <dbReference type="ARBA" id="ARBA00001863"/>
    </source>
</evidence>
<evidence type="ECO:0000256" key="12">
    <source>
        <dbReference type="SAM" id="SignalP"/>
    </source>
</evidence>
<evidence type="ECO:0000256" key="7">
    <source>
        <dbReference type="ARBA" id="ARBA00023277"/>
    </source>
</evidence>
<dbReference type="InterPro" id="IPR011613">
    <property type="entry name" value="GH15-like"/>
</dbReference>
<keyword evidence="6" id="KW-0325">Glycoprotein</keyword>
<dbReference type="FunFam" id="1.50.10.10:FF:000018">
    <property type="entry name" value="Glucoamylase"/>
    <property type="match status" value="1"/>
</dbReference>
<dbReference type="InterPro" id="IPR012341">
    <property type="entry name" value="6hp_glycosidase-like_sf"/>
</dbReference>
<dbReference type="SUPFAM" id="SSF48208">
    <property type="entry name" value="Six-hairpin glycosidases"/>
    <property type="match status" value="1"/>
</dbReference>
<evidence type="ECO:0000256" key="3">
    <source>
        <dbReference type="ARBA" id="ARBA00012593"/>
    </source>
</evidence>
<dbReference type="Gene3D" id="1.50.10.10">
    <property type="match status" value="1"/>
</dbReference>
<name>A0A7R8ANI2_9EURO</name>
<dbReference type="GeneID" id="64975994"/>
<evidence type="ECO:0000313" key="15">
    <source>
        <dbReference type="Proteomes" id="UP000654913"/>
    </source>
</evidence>
<dbReference type="Proteomes" id="UP000654913">
    <property type="component" value="Chromosome 5"/>
</dbReference>
<keyword evidence="5" id="KW-0378">Hydrolase</keyword>
<dbReference type="PRINTS" id="PR00736">
    <property type="entry name" value="GLHYDRLASE15"/>
</dbReference>
<evidence type="ECO:0000256" key="11">
    <source>
        <dbReference type="ARBA" id="ARBA00033473"/>
    </source>
</evidence>
<dbReference type="PANTHER" id="PTHR31616:SF12">
    <property type="entry name" value="GLUCOAMYLASE"/>
    <property type="match status" value="1"/>
</dbReference>
<accession>A0A7R8ANI2</accession>
<comment type="similarity">
    <text evidence="2">Belongs to the glycosyl hydrolase 15 family.</text>
</comment>
<feature type="signal peptide" evidence="12">
    <location>
        <begin position="1"/>
        <end position="18"/>
    </location>
</feature>
<reference evidence="14" key="2">
    <citation type="submission" date="2021-02" db="EMBL/GenBank/DDBJ databases">
        <title>Aspergillus puulaauensis MK2 genome sequence.</title>
        <authorList>
            <person name="Futagami T."/>
            <person name="Mori K."/>
            <person name="Kadooka C."/>
            <person name="Tanaka T."/>
        </authorList>
    </citation>
    <scope>NUCLEOTIDE SEQUENCE</scope>
    <source>
        <strain evidence="14">MK2</strain>
    </source>
</reference>
<dbReference type="Pfam" id="PF00723">
    <property type="entry name" value="Glyco_hydro_15"/>
    <property type="match status" value="1"/>
</dbReference>
<evidence type="ECO:0000259" key="13">
    <source>
        <dbReference type="Pfam" id="PF00723"/>
    </source>
</evidence>
<dbReference type="EC" id="3.2.1.3" evidence="3"/>
<dbReference type="RefSeq" id="XP_041558183.1">
    <property type="nucleotide sequence ID" value="XM_041705726.1"/>
</dbReference>
<keyword evidence="9" id="KW-0624">Polysaccharide degradation</keyword>
<dbReference type="InterPro" id="IPR000165">
    <property type="entry name" value="Glucoamylase"/>
</dbReference>
<dbReference type="GO" id="GO:0000324">
    <property type="term" value="C:fungal-type vacuole"/>
    <property type="evidence" value="ECO:0007669"/>
    <property type="project" value="TreeGrafter"/>
</dbReference>
<reference evidence="14" key="1">
    <citation type="submission" date="2021-01" db="EMBL/GenBank/DDBJ databases">
        <authorList>
            <consortium name="Aspergillus puulaauensis MK2 genome sequencing consortium"/>
            <person name="Kazuki M."/>
            <person name="Futagami T."/>
        </authorList>
    </citation>
    <scope>NUCLEOTIDE SEQUENCE</scope>
    <source>
        <strain evidence="14">MK2</strain>
    </source>
</reference>
<dbReference type="GO" id="GO:0004339">
    <property type="term" value="F:glucan 1,4-alpha-glucosidase activity"/>
    <property type="evidence" value="ECO:0007669"/>
    <property type="project" value="UniProtKB-EC"/>
</dbReference>
<evidence type="ECO:0000256" key="4">
    <source>
        <dbReference type="ARBA" id="ARBA00022729"/>
    </source>
</evidence>
<keyword evidence="4 12" id="KW-0732">Signal</keyword>
<dbReference type="InterPro" id="IPR046966">
    <property type="entry name" value="Glucoamylase_active_site"/>
</dbReference>
<keyword evidence="8" id="KW-0326">Glycosidase</keyword>
<dbReference type="PANTHER" id="PTHR31616">
    <property type="entry name" value="TREHALASE"/>
    <property type="match status" value="1"/>
</dbReference>
<dbReference type="EMBL" id="AP024447">
    <property type="protein sequence ID" value="BCS25989.1"/>
    <property type="molecule type" value="Genomic_DNA"/>
</dbReference>
<evidence type="ECO:0000313" key="14">
    <source>
        <dbReference type="EMBL" id="BCS25989.1"/>
    </source>
</evidence>
<dbReference type="InterPro" id="IPR008928">
    <property type="entry name" value="6-hairpin_glycosidase_sf"/>
</dbReference>
<evidence type="ECO:0000256" key="6">
    <source>
        <dbReference type="ARBA" id="ARBA00023180"/>
    </source>
</evidence>
<dbReference type="PROSITE" id="PS00820">
    <property type="entry name" value="GLUCOAMYLASE"/>
    <property type="match status" value="1"/>
</dbReference>
<protein>
    <recommendedName>
        <fullName evidence="3">glucan 1,4-alpha-glucosidase</fullName>
        <ecNumber evidence="3">3.2.1.3</ecNumber>
    </recommendedName>
    <alternativeName>
        <fullName evidence="11">1,4-alpha-D-glucan glucohydrolase</fullName>
    </alternativeName>
    <alternativeName>
        <fullName evidence="10">Glucan 1,4-alpha-glucosidase</fullName>
    </alternativeName>
</protein>
<feature type="chain" id="PRO_5031208681" description="glucan 1,4-alpha-glucosidase" evidence="12">
    <location>
        <begin position="19"/>
        <end position="520"/>
    </location>
</feature>
<dbReference type="GO" id="GO:0000272">
    <property type="term" value="P:polysaccharide catabolic process"/>
    <property type="evidence" value="ECO:0007669"/>
    <property type="project" value="UniProtKB-KW"/>
</dbReference>
<keyword evidence="7" id="KW-0119">Carbohydrate metabolism</keyword>
<evidence type="ECO:0000256" key="2">
    <source>
        <dbReference type="ARBA" id="ARBA00006188"/>
    </source>
</evidence>
<evidence type="ECO:0000256" key="8">
    <source>
        <dbReference type="ARBA" id="ARBA00023295"/>
    </source>
</evidence>
<dbReference type="AlphaFoldDB" id="A0A7R8ANI2"/>
<organism evidence="14 15">
    <name type="scientific">Aspergillus puulaauensis</name>
    <dbReference type="NCBI Taxonomy" id="1220207"/>
    <lineage>
        <taxon>Eukaryota</taxon>
        <taxon>Fungi</taxon>
        <taxon>Dikarya</taxon>
        <taxon>Ascomycota</taxon>
        <taxon>Pezizomycotina</taxon>
        <taxon>Eurotiomycetes</taxon>
        <taxon>Eurotiomycetidae</taxon>
        <taxon>Eurotiales</taxon>
        <taxon>Aspergillaceae</taxon>
        <taxon>Aspergillus</taxon>
    </lineage>
</organism>
<proteinExistence type="inferred from homology"/>
<keyword evidence="15" id="KW-1185">Reference proteome</keyword>
<gene>
    <name evidence="14" type="ORF">APUU_50700A</name>
</gene>